<comment type="caution">
    <text evidence="1">The sequence shown here is derived from an EMBL/GenBank/DDBJ whole genome shotgun (WGS) entry which is preliminary data.</text>
</comment>
<dbReference type="Proteomes" id="UP000645462">
    <property type="component" value="Unassembled WGS sequence"/>
</dbReference>
<accession>A0ABQ1L4Z7</accession>
<evidence type="ECO:0000313" key="1">
    <source>
        <dbReference type="EMBL" id="GGC19568.1"/>
    </source>
</evidence>
<keyword evidence="2" id="KW-1185">Reference proteome</keyword>
<dbReference type="RefSeq" id="WP_188483897.1">
    <property type="nucleotide sequence ID" value="NZ_BMFC01000016.1"/>
</dbReference>
<evidence type="ECO:0008006" key="3">
    <source>
        <dbReference type="Google" id="ProtNLM"/>
    </source>
</evidence>
<organism evidence="1 2">
    <name type="scientific">Marivita lacus</name>
    <dbReference type="NCBI Taxonomy" id="1323742"/>
    <lineage>
        <taxon>Bacteria</taxon>
        <taxon>Pseudomonadati</taxon>
        <taxon>Pseudomonadota</taxon>
        <taxon>Alphaproteobacteria</taxon>
        <taxon>Rhodobacterales</taxon>
        <taxon>Roseobacteraceae</taxon>
        <taxon>Marivita</taxon>
    </lineage>
</organism>
<evidence type="ECO:0000313" key="2">
    <source>
        <dbReference type="Proteomes" id="UP000645462"/>
    </source>
</evidence>
<reference evidence="2" key="1">
    <citation type="journal article" date="2019" name="Int. J. Syst. Evol. Microbiol.">
        <title>The Global Catalogue of Microorganisms (GCM) 10K type strain sequencing project: providing services to taxonomists for standard genome sequencing and annotation.</title>
        <authorList>
            <consortium name="The Broad Institute Genomics Platform"/>
            <consortium name="The Broad Institute Genome Sequencing Center for Infectious Disease"/>
            <person name="Wu L."/>
            <person name="Ma J."/>
        </authorList>
    </citation>
    <scope>NUCLEOTIDE SEQUENCE [LARGE SCALE GENOMIC DNA]</scope>
    <source>
        <strain evidence="2">CGMCC 1.12478</strain>
    </source>
</reference>
<gene>
    <name evidence="1" type="ORF">GCM10011363_40340</name>
</gene>
<dbReference type="Gene3D" id="2.60.200.60">
    <property type="match status" value="1"/>
</dbReference>
<proteinExistence type="predicted"/>
<name>A0ABQ1L4Z7_9RHOB</name>
<dbReference type="EMBL" id="BMFC01000016">
    <property type="protein sequence ID" value="GGC19568.1"/>
    <property type="molecule type" value="Genomic_DNA"/>
</dbReference>
<sequence length="99" mass="9739">MPAVARIGDPFATGHPCDGASTIAGGSGNVFANGIRVSRRGDPSASHTRLVGKLCLPHTVPITRGSATVFVNGISIARVGDAIDAGAITGGSPDVFAGA</sequence>
<protein>
    <recommendedName>
        <fullName evidence="3">PaaR repeat-containing protein</fullName>
    </recommendedName>
</protein>